<name>A0ABD2X2V4_9HYME</name>
<dbReference type="InterPro" id="IPR014840">
    <property type="entry name" value="HRD"/>
</dbReference>
<feature type="compositionally biased region" description="Polar residues" evidence="1">
    <location>
        <begin position="377"/>
        <end position="387"/>
    </location>
</feature>
<feature type="compositionally biased region" description="Polar residues" evidence="1">
    <location>
        <begin position="336"/>
        <end position="347"/>
    </location>
</feature>
<dbReference type="PANTHER" id="PTHR21669:SF28">
    <property type="entry name" value="YEMANUCLEIN"/>
    <property type="match status" value="1"/>
</dbReference>
<feature type="compositionally biased region" description="Polar residues" evidence="1">
    <location>
        <begin position="8"/>
        <end position="21"/>
    </location>
</feature>
<dbReference type="Proteomes" id="UP001627154">
    <property type="component" value="Unassembled WGS sequence"/>
</dbReference>
<evidence type="ECO:0000313" key="4">
    <source>
        <dbReference type="Proteomes" id="UP001627154"/>
    </source>
</evidence>
<evidence type="ECO:0000256" key="1">
    <source>
        <dbReference type="SAM" id="MobiDB-lite"/>
    </source>
</evidence>
<feature type="region of interest" description="Disordered" evidence="1">
    <location>
        <begin position="170"/>
        <end position="235"/>
    </location>
</feature>
<reference evidence="3 4" key="1">
    <citation type="journal article" date="2024" name="bioRxiv">
        <title>A reference genome for Trichogramma kaykai: A tiny desert-dwelling parasitoid wasp with competing sex-ratio distorters.</title>
        <authorList>
            <person name="Culotta J."/>
            <person name="Lindsey A.R."/>
        </authorList>
    </citation>
    <scope>NUCLEOTIDE SEQUENCE [LARGE SCALE GENOMIC DNA]</scope>
    <source>
        <strain evidence="3 4">KSX58</strain>
    </source>
</reference>
<feature type="compositionally biased region" description="Low complexity" evidence="1">
    <location>
        <begin position="278"/>
        <end position="287"/>
    </location>
</feature>
<accession>A0ABD2X2V4</accession>
<evidence type="ECO:0000313" key="3">
    <source>
        <dbReference type="EMBL" id="KAL3399288.1"/>
    </source>
</evidence>
<dbReference type="AlphaFoldDB" id="A0ABD2X2V4"/>
<comment type="caution">
    <text evidence="3">The sequence shown here is derived from an EMBL/GenBank/DDBJ whole genome shotgun (WGS) entry which is preliminary data.</text>
</comment>
<feature type="compositionally biased region" description="Polar residues" evidence="1">
    <location>
        <begin position="180"/>
        <end position="199"/>
    </location>
</feature>
<proteinExistence type="predicted"/>
<dbReference type="EMBL" id="JBJJXI010000056">
    <property type="protein sequence ID" value="KAL3399288.1"/>
    <property type="molecule type" value="Genomic_DNA"/>
</dbReference>
<feature type="compositionally biased region" description="Basic and acidic residues" evidence="1">
    <location>
        <begin position="603"/>
        <end position="614"/>
    </location>
</feature>
<feature type="compositionally biased region" description="Basic and acidic residues" evidence="1">
    <location>
        <begin position="422"/>
        <end position="439"/>
    </location>
</feature>
<protein>
    <recommendedName>
        <fullName evidence="2">Hpc2-related domain-containing protein</fullName>
    </recommendedName>
</protein>
<sequence length="657" mass="73578">MEIKRVTMPQNSMPIPNTSKDPSLEIRAVHSKSSNHSVPKSSRDALEIRPVNMMQNSNMNMMQNANSYQNMMLQNAMMHSAFMQNAFNVQLHNAMLQNTHLPQTSSNSALEIRPVSVLQHAPPASNHNKNSGVEIKRVPITQPSVIQNLSSDLKYNVSTQRITPSCTITSRDMKDDTRKPQNLTIKKSKNMASTLSKSTNRPEIKKTSVSINQSHKDMKHPMAHSVPPSISMNKVNKDISMNKVSKDISMNKISKDISMNKVNRDISINKINKDSKKSLPNSSSNSVRDSKDAKRLSMQNLQSQVPNKEVKEAKKLSLPNVPLPNSNIGMKDLKKTSSQVTLTQNSQREPKEAKVVESQNVSAQNSNKTIKEVKRVNLQSTSQQNSSKDSKEPKRAVLQTVSKANSNKSEAKRATLQSLPSKIKDKENTEKEVSQKMSEKNIKPSLRFELKLTPSTDDQCPEFNYAELLSEKEKKLRKGKRKDDKITNGDLSDKDDILDVARYFEEKYGHKKRDNVDLGAGYDDEDSFIDNTDAYDEQVPEELTTALGGFYVNSGPLEFKNCDTILNSRKDLDESDDGSDDDSDAADSSDESEGSDDEESDEKSDKSIEVEKTNQKKKRVISSDESDDNEKTNGKISSPPKSKPRMESDNSECMVID</sequence>
<feature type="compositionally biased region" description="Polar residues" evidence="1">
    <location>
        <begin position="399"/>
        <end position="408"/>
    </location>
</feature>
<evidence type="ECO:0000259" key="2">
    <source>
        <dbReference type="Pfam" id="PF08729"/>
    </source>
</evidence>
<feature type="compositionally biased region" description="Polar residues" evidence="1">
    <location>
        <begin position="297"/>
        <end position="306"/>
    </location>
</feature>
<dbReference type="PANTHER" id="PTHR21669">
    <property type="entry name" value="CAPZ-INTERACTING PROTEIN AND RELATED PROTEINS"/>
    <property type="match status" value="1"/>
</dbReference>
<feature type="region of interest" description="Disordered" evidence="1">
    <location>
        <begin position="569"/>
        <end position="657"/>
    </location>
</feature>
<feature type="compositionally biased region" description="Polar residues" evidence="1">
    <location>
        <begin position="357"/>
        <end position="368"/>
    </location>
</feature>
<feature type="region of interest" description="Disordered" evidence="1">
    <location>
        <begin position="1"/>
        <end position="22"/>
    </location>
</feature>
<organism evidence="3 4">
    <name type="scientific">Trichogramma kaykai</name>
    <dbReference type="NCBI Taxonomy" id="54128"/>
    <lineage>
        <taxon>Eukaryota</taxon>
        <taxon>Metazoa</taxon>
        <taxon>Ecdysozoa</taxon>
        <taxon>Arthropoda</taxon>
        <taxon>Hexapoda</taxon>
        <taxon>Insecta</taxon>
        <taxon>Pterygota</taxon>
        <taxon>Neoptera</taxon>
        <taxon>Endopterygota</taxon>
        <taxon>Hymenoptera</taxon>
        <taxon>Apocrita</taxon>
        <taxon>Proctotrupomorpha</taxon>
        <taxon>Chalcidoidea</taxon>
        <taxon>Trichogrammatidae</taxon>
        <taxon>Trichogramma</taxon>
    </lineage>
</organism>
<dbReference type="Pfam" id="PF08729">
    <property type="entry name" value="HUN"/>
    <property type="match status" value="1"/>
</dbReference>
<keyword evidence="4" id="KW-1185">Reference proteome</keyword>
<gene>
    <name evidence="3" type="ORF">TKK_007160</name>
</gene>
<feature type="compositionally biased region" description="Acidic residues" evidence="1">
    <location>
        <begin position="573"/>
        <end position="602"/>
    </location>
</feature>
<feature type="region of interest" description="Disordered" evidence="1">
    <location>
        <begin position="268"/>
        <end position="439"/>
    </location>
</feature>
<feature type="domain" description="Hpc2-related" evidence="2">
    <location>
        <begin position="511"/>
        <end position="558"/>
    </location>
</feature>